<gene>
    <name evidence="2" type="ORF">GCM10011511_53580</name>
</gene>
<dbReference type="SUPFAM" id="SSF52151">
    <property type="entry name" value="FabD/lysophospholipase-like"/>
    <property type="match status" value="1"/>
</dbReference>
<organism evidence="2 3">
    <name type="scientific">Puia dinghuensis</name>
    <dbReference type="NCBI Taxonomy" id="1792502"/>
    <lineage>
        <taxon>Bacteria</taxon>
        <taxon>Pseudomonadati</taxon>
        <taxon>Bacteroidota</taxon>
        <taxon>Chitinophagia</taxon>
        <taxon>Chitinophagales</taxon>
        <taxon>Chitinophagaceae</taxon>
        <taxon>Puia</taxon>
    </lineage>
</organism>
<reference evidence="2" key="1">
    <citation type="journal article" date="2014" name="Int. J. Syst. Evol. Microbiol.">
        <title>Complete genome sequence of Corynebacterium casei LMG S-19264T (=DSM 44701T), isolated from a smear-ripened cheese.</title>
        <authorList>
            <consortium name="US DOE Joint Genome Institute (JGI-PGF)"/>
            <person name="Walter F."/>
            <person name="Albersmeier A."/>
            <person name="Kalinowski J."/>
            <person name="Ruckert C."/>
        </authorList>
    </citation>
    <scope>NUCLEOTIDE SEQUENCE</scope>
    <source>
        <strain evidence="2">CGMCC 1.15448</strain>
    </source>
</reference>
<dbReference type="RefSeq" id="WP_188937596.1">
    <property type="nucleotide sequence ID" value="NZ_BMJC01000007.1"/>
</dbReference>
<reference evidence="2" key="2">
    <citation type="submission" date="2020-09" db="EMBL/GenBank/DDBJ databases">
        <authorList>
            <person name="Sun Q."/>
            <person name="Zhou Y."/>
        </authorList>
    </citation>
    <scope>NUCLEOTIDE SEQUENCE</scope>
    <source>
        <strain evidence="2">CGMCC 1.15448</strain>
    </source>
</reference>
<evidence type="ECO:0000313" key="3">
    <source>
        <dbReference type="Proteomes" id="UP000607559"/>
    </source>
</evidence>
<evidence type="ECO:0000313" key="2">
    <source>
        <dbReference type="EMBL" id="GGB22942.1"/>
    </source>
</evidence>
<feature type="transmembrane region" description="Helical" evidence="1">
    <location>
        <begin position="403"/>
        <end position="423"/>
    </location>
</feature>
<protein>
    <recommendedName>
        <fullName evidence="4">PNPLA domain-containing protein</fullName>
    </recommendedName>
</protein>
<dbReference type="InterPro" id="IPR016035">
    <property type="entry name" value="Acyl_Trfase/lysoPLipase"/>
</dbReference>
<accession>A0A8J2XWD6</accession>
<keyword evidence="3" id="KW-1185">Reference proteome</keyword>
<proteinExistence type="predicted"/>
<feature type="transmembrane region" description="Helical" evidence="1">
    <location>
        <begin position="464"/>
        <end position="481"/>
    </location>
</feature>
<keyword evidence="1" id="KW-1133">Transmembrane helix</keyword>
<dbReference type="AlphaFoldDB" id="A0A8J2XWD6"/>
<dbReference type="Proteomes" id="UP000607559">
    <property type="component" value="Unassembled WGS sequence"/>
</dbReference>
<keyword evidence="1" id="KW-0812">Transmembrane</keyword>
<evidence type="ECO:0000256" key="1">
    <source>
        <dbReference type="SAM" id="Phobius"/>
    </source>
</evidence>
<keyword evidence="1" id="KW-0472">Membrane</keyword>
<dbReference type="EMBL" id="BMJC01000007">
    <property type="protein sequence ID" value="GGB22942.1"/>
    <property type="molecule type" value="Genomic_DNA"/>
</dbReference>
<evidence type="ECO:0008006" key="4">
    <source>
        <dbReference type="Google" id="ProtNLM"/>
    </source>
</evidence>
<sequence>MAITNLSPRDRIEQVALTFSGGGFRAAGFALGCLSYMEVLPLENGEVAPGGAAASSMAEAGGSAGASVGAPRGKEQPFAASVGFIASASGGTITNLVYTVAQRKGQPFLTVYKMMHEEMLMGTKIVDEVFRIIGEKDCWTNREQKSRNLINAFSLAYDRLLFDHETFGVLMRPAPEDRKVVEGVCVNTTEFRNGMLFRFQNEGVAGNAFLRFRKKAGALDHIRLGDILAASSCFPVGFEPMMFPRDFTHAGLSAEVLQEAMLVRNRRGRGKAEDGEAGDAVAGAGVRGAADAAPGVAGAEDDAVGAGDGDGADSGKVGATAATDSGAGAEAADAAGGLCFAFMDGGIDDNQGIDSLMRAEERMQRRNGFGYDLFLCCDVSSNYTDGYDFPQENMKSWWQKGSMGGYAAAMVLLLVLSLLGIFYRIVPGLAYALLGISGLLTAAMVAVVVTALRAHGKAKARSNTFGIILFQHITIFLRLRLSVILQMINSRASSAGYLAAVVFLKKIRRISYDRLFNNISELKLAGGDTGLKHWSDFALQNAIYLLSTRNDSQRHTDLRNEPWFAADPTIILGDKAIALDDLMEPGAAVQEVADIATEMETTLWFDKDQIAAGRPAALIATGQLTTCYNLLRWAFRFDRKDAYWQALQDRLVADWMKFKADPYWLYDQYGATACIEGFREMHV</sequence>
<dbReference type="Gene3D" id="3.40.1090.10">
    <property type="entry name" value="Cytosolic phospholipase A2 catalytic domain"/>
    <property type="match status" value="1"/>
</dbReference>
<comment type="caution">
    <text evidence="2">The sequence shown here is derived from an EMBL/GenBank/DDBJ whole genome shotgun (WGS) entry which is preliminary data.</text>
</comment>
<feature type="transmembrane region" description="Helical" evidence="1">
    <location>
        <begin position="429"/>
        <end position="452"/>
    </location>
</feature>
<name>A0A8J2XWD6_9BACT</name>